<reference evidence="1" key="1">
    <citation type="submission" date="2021-06" db="EMBL/GenBank/DDBJ databases">
        <authorList>
            <person name="Kallberg Y."/>
            <person name="Tangrot J."/>
            <person name="Rosling A."/>
        </authorList>
    </citation>
    <scope>NUCLEOTIDE SEQUENCE</scope>
    <source>
        <strain evidence="1">MA461A</strain>
    </source>
</reference>
<organism evidence="1 2">
    <name type="scientific">Racocetra persica</name>
    <dbReference type="NCBI Taxonomy" id="160502"/>
    <lineage>
        <taxon>Eukaryota</taxon>
        <taxon>Fungi</taxon>
        <taxon>Fungi incertae sedis</taxon>
        <taxon>Mucoromycota</taxon>
        <taxon>Glomeromycotina</taxon>
        <taxon>Glomeromycetes</taxon>
        <taxon>Diversisporales</taxon>
        <taxon>Gigasporaceae</taxon>
        <taxon>Racocetra</taxon>
    </lineage>
</organism>
<accession>A0ACA9PSU0</accession>
<evidence type="ECO:0000313" key="1">
    <source>
        <dbReference type="EMBL" id="CAG8719386.1"/>
    </source>
</evidence>
<proteinExistence type="predicted"/>
<protein>
    <submittedName>
        <fullName evidence="1">36478_t:CDS:1</fullName>
    </submittedName>
</protein>
<comment type="caution">
    <text evidence="1">The sequence shown here is derived from an EMBL/GenBank/DDBJ whole genome shotgun (WGS) entry which is preliminary data.</text>
</comment>
<feature type="non-terminal residue" evidence="1">
    <location>
        <position position="77"/>
    </location>
</feature>
<keyword evidence="2" id="KW-1185">Reference proteome</keyword>
<sequence>MQDQYDAFFEWAKYKFNVTDEFTARDINAICHKLKLENIFEENEEIKLANIELQWICIKLEKYLELNNNEITHLYTK</sequence>
<dbReference type="Proteomes" id="UP000789920">
    <property type="component" value="Unassembled WGS sequence"/>
</dbReference>
<gene>
    <name evidence="1" type="ORF">RPERSI_LOCUS11167</name>
</gene>
<evidence type="ECO:0000313" key="2">
    <source>
        <dbReference type="Proteomes" id="UP000789920"/>
    </source>
</evidence>
<dbReference type="EMBL" id="CAJVQC010022734">
    <property type="protein sequence ID" value="CAG8719386.1"/>
    <property type="molecule type" value="Genomic_DNA"/>
</dbReference>
<name>A0ACA9PSU0_9GLOM</name>